<dbReference type="KEGG" id="cml:BN424_2656"/>
<name>K8E5R3_CARML</name>
<evidence type="ECO:0000313" key="1">
    <source>
        <dbReference type="EMBL" id="CCO12095.2"/>
    </source>
</evidence>
<reference evidence="2" key="1">
    <citation type="journal article" date="2013" name="Genome Announc.">
        <title>Complete Chromosome Sequence of Carnobacterium maltaromaticum LMA 28.</title>
        <authorList>
            <person name="Cailliez-Grimal C."/>
            <person name="Chaillou S."/>
            <person name="Anba-Mondoloni J."/>
            <person name="Loux V."/>
            <person name="Afzal M.I."/>
            <person name="Rahman A."/>
            <person name="Kergourlay G."/>
            <person name="Champomier-Verges M.C."/>
            <person name="Zagorec M."/>
            <person name="Dalgaard P."/>
            <person name="Leisner J.J."/>
            <person name="Prevost H."/>
            <person name="Revol-Junelles A.M."/>
            <person name="Borges F."/>
        </authorList>
    </citation>
    <scope>NUCLEOTIDE SEQUENCE</scope>
    <source>
        <strain evidence="2">LMA28</strain>
    </source>
</reference>
<evidence type="ECO:0000313" key="2">
    <source>
        <dbReference type="Proteomes" id="UP000000212"/>
    </source>
</evidence>
<organism evidence="1 2">
    <name type="scientific">Carnobacterium maltaromaticum LMA28</name>
    <dbReference type="NCBI Taxonomy" id="1234679"/>
    <lineage>
        <taxon>Bacteria</taxon>
        <taxon>Bacillati</taxon>
        <taxon>Bacillota</taxon>
        <taxon>Bacilli</taxon>
        <taxon>Lactobacillales</taxon>
        <taxon>Carnobacteriaceae</taxon>
        <taxon>Carnobacterium</taxon>
    </lineage>
</organism>
<keyword evidence="2" id="KW-1185">Reference proteome</keyword>
<sequence>MPAKKEVPKMEVINILKDGTRTHSMKDIPVPDEIALMILSVVNGCKVRIAKKEVRSS</sequence>
<dbReference type="Proteomes" id="UP000000212">
    <property type="component" value="Chromosome"/>
</dbReference>
<proteinExistence type="predicted"/>
<protein>
    <submittedName>
        <fullName evidence="1">Uncharacterized protein</fullName>
    </submittedName>
</protein>
<gene>
    <name evidence="1" type="ORF">BN424_2656</name>
</gene>
<dbReference type="EMBL" id="HE999757">
    <property type="protein sequence ID" value="CCO12095.2"/>
    <property type="molecule type" value="Genomic_DNA"/>
</dbReference>
<dbReference type="HOGENOM" id="CLU_2988166_0_0_9"/>
<dbReference type="AlphaFoldDB" id="K8E5R3"/>
<accession>K8E5R3</accession>
<dbReference type="RefSeq" id="WP_015077149.1">
    <property type="nucleotide sequence ID" value="NC_019425.2"/>
</dbReference>